<feature type="region of interest" description="Disordered" evidence="1">
    <location>
        <begin position="1"/>
        <end position="24"/>
    </location>
</feature>
<name>F4Q947_CACFS</name>
<dbReference type="STRING" id="1054147.F4Q947"/>
<protein>
    <recommendedName>
        <fullName evidence="2">GRAM domain-containing protein</fullName>
    </recommendedName>
</protein>
<feature type="compositionally biased region" description="Polar residues" evidence="1">
    <location>
        <begin position="312"/>
        <end position="322"/>
    </location>
</feature>
<organism evidence="3 4">
    <name type="scientific">Cavenderia fasciculata</name>
    <name type="common">Slime mold</name>
    <name type="synonym">Dictyostelium fasciculatum</name>
    <dbReference type="NCBI Taxonomy" id="261658"/>
    <lineage>
        <taxon>Eukaryota</taxon>
        <taxon>Amoebozoa</taxon>
        <taxon>Evosea</taxon>
        <taxon>Eumycetozoa</taxon>
        <taxon>Dictyostelia</taxon>
        <taxon>Acytosteliales</taxon>
        <taxon>Cavenderiaceae</taxon>
        <taxon>Cavenderia</taxon>
    </lineage>
</organism>
<keyword evidence="4" id="KW-1185">Reference proteome</keyword>
<reference evidence="4" key="1">
    <citation type="journal article" date="2011" name="Genome Res.">
        <title>Phylogeny-wide analysis of social amoeba genomes highlights ancient origins for complex intercellular communication.</title>
        <authorList>
            <person name="Heidel A.J."/>
            <person name="Lawal H.M."/>
            <person name="Felder M."/>
            <person name="Schilde C."/>
            <person name="Helps N.R."/>
            <person name="Tunggal B."/>
            <person name="Rivero F."/>
            <person name="John U."/>
            <person name="Schleicher M."/>
            <person name="Eichinger L."/>
            <person name="Platzer M."/>
            <person name="Noegel A.A."/>
            <person name="Schaap P."/>
            <person name="Gloeckner G."/>
        </authorList>
    </citation>
    <scope>NUCLEOTIDE SEQUENCE [LARGE SCALE GENOMIC DNA]</scope>
    <source>
        <strain evidence="4">SH3</strain>
    </source>
</reference>
<feature type="domain" description="GRAM" evidence="2">
    <location>
        <begin position="24"/>
        <end position="87"/>
    </location>
</feature>
<dbReference type="GO" id="GO:0140268">
    <property type="term" value="C:endoplasmic reticulum-plasma membrane contact site"/>
    <property type="evidence" value="ECO:0007669"/>
    <property type="project" value="TreeGrafter"/>
</dbReference>
<dbReference type="EMBL" id="GL883026">
    <property type="protein sequence ID" value="EGG15216.1"/>
    <property type="molecule type" value="Genomic_DNA"/>
</dbReference>
<dbReference type="GO" id="GO:0120015">
    <property type="term" value="F:sterol transfer activity"/>
    <property type="evidence" value="ECO:0007669"/>
    <property type="project" value="TreeGrafter"/>
</dbReference>
<feature type="compositionally biased region" description="Basic and acidic residues" evidence="1">
    <location>
        <begin position="12"/>
        <end position="24"/>
    </location>
</feature>
<proteinExistence type="predicted"/>
<dbReference type="PANTHER" id="PTHR23319:SF4">
    <property type="entry name" value="GRAM DOMAIN CONTAINING 1B, ISOFORM E"/>
    <property type="match status" value="1"/>
</dbReference>
<feature type="domain" description="GRAM" evidence="2">
    <location>
        <begin position="154"/>
        <end position="220"/>
    </location>
</feature>
<dbReference type="OMA" id="KEYHCAL"/>
<dbReference type="SMART" id="SM00568">
    <property type="entry name" value="GRAM"/>
    <property type="match status" value="2"/>
</dbReference>
<dbReference type="GO" id="GO:0005789">
    <property type="term" value="C:endoplasmic reticulum membrane"/>
    <property type="evidence" value="ECO:0007669"/>
    <property type="project" value="TreeGrafter"/>
</dbReference>
<feature type="region of interest" description="Disordered" evidence="1">
    <location>
        <begin position="257"/>
        <end position="413"/>
    </location>
</feature>
<feature type="compositionally biased region" description="Low complexity" evidence="1">
    <location>
        <begin position="323"/>
        <end position="364"/>
    </location>
</feature>
<dbReference type="GO" id="GO:0005886">
    <property type="term" value="C:plasma membrane"/>
    <property type="evidence" value="ECO:0007669"/>
    <property type="project" value="TreeGrafter"/>
</dbReference>
<feature type="compositionally biased region" description="Low complexity" evidence="1">
    <location>
        <begin position="372"/>
        <end position="385"/>
    </location>
</feature>
<sequence>MSKNRGHQRNISVDKETAEKKENEKVNKKFNLNKKEIVISTMKCSYKSRSGKLRITDNHLCFSSSTLGKEKKKIISFADVLDIENQDRNKISTHNTGIKITTKLGKPIVLNFKDNEAAYLVVEGQWEASGNQPSSRISDVGSTGSNDSAVIHIKHLKHFELPEIESLQKEYHCALKTSTFKMYGKMYLTQNYICFYGNITTGHQKKLIKLRDILTIEKPETSQNSIKIVSKHDTFEFTKFNEKRDNVFDEMSILYDSSKKNPSTSTTPIQSRSRSNSVSSDSGIPVDANSLRDRLQNLPPPSPKSHSRKSSVNNQQPIETIVNNQQPTTPTNNSNNNSRSSSRRNSITINNQTTTTSSNVIKPNATPPPSTFSPAPTQPNITITPVTPPPASLSQRSEKLEVAQPKPTSSTPIVTRHTVKKGRTCCFSLF</sequence>
<dbReference type="InterPro" id="IPR004182">
    <property type="entry name" value="GRAM"/>
</dbReference>
<dbReference type="Proteomes" id="UP000007797">
    <property type="component" value="Unassembled WGS sequence"/>
</dbReference>
<dbReference type="Gene3D" id="2.30.29.30">
    <property type="entry name" value="Pleckstrin-homology domain (PH domain)/Phosphotyrosine-binding domain (PTB)"/>
    <property type="match status" value="2"/>
</dbReference>
<dbReference type="OrthoDB" id="2162691at2759"/>
<dbReference type="GO" id="GO:0032366">
    <property type="term" value="P:intracellular sterol transport"/>
    <property type="evidence" value="ECO:0007669"/>
    <property type="project" value="TreeGrafter"/>
</dbReference>
<gene>
    <name evidence="3" type="ORF">DFA_10046</name>
</gene>
<evidence type="ECO:0000259" key="2">
    <source>
        <dbReference type="SMART" id="SM00568"/>
    </source>
</evidence>
<evidence type="ECO:0000256" key="1">
    <source>
        <dbReference type="SAM" id="MobiDB-lite"/>
    </source>
</evidence>
<dbReference type="GO" id="GO:0032934">
    <property type="term" value="F:sterol binding"/>
    <property type="evidence" value="ECO:0007669"/>
    <property type="project" value="TreeGrafter"/>
</dbReference>
<evidence type="ECO:0000313" key="4">
    <source>
        <dbReference type="Proteomes" id="UP000007797"/>
    </source>
</evidence>
<accession>F4Q947</accession>
<dbReference type="InterPro" id="IPR011993">
    <property type="entry name" value="PH-like_dom_sf"/>
</dbReference>
<evidence type="ECO:0000313" key="3">
    <source>
        <dbReference type="EMBL" id="EGG15216.1"/>
    </source>
</evidence>
<dbReference type="RefSeq" id="XP_004351936.1">
    <property type="nucleotide sequence ID" value="XM_004351884.1"/>
</dbReference>
<dbReference type="PANTHER" id="PTHR23319">
    <property type="entry name" value="GRAM DOMAIN CONTAINING 1B, ISOFORM E"/>
    <property type="match status" value="1"/>
</dbReference>
<dbReference type="Pfam" id="PF02893">
    <property type="entry name" value="GRAM"/>
    <property type="match status" value="2"/>
</dbReference>
<dbReference type="InterPro" id="IPR051482">
    <property type="entry name" value="Cholesterol_transport"/>
</dbReference>
<dbReference type="KEGG" id="dfa:DFA_10046"/>
<dbReference type="GeneID" id="14867484"/>
<feature type="compositionally biased region" description="Low complexity" evidence="1">
    <location>
        <begin position="260"/>
        <end position="282"/>
    </location>
</feature>
<dbReference type="AlphaFoldDB" id="F4Q947"/>